<evidence type="ECO:0000313" key="2">
    <source>
        <dbReference type="EMBL" id="GAA5494159.1"/>
    </source>
</evidence>
<dbReference type="EMBL" id="BAABRL010000001">
    <property type="protein sequence ID" value="GAA5494159.1"/>
    <property type="molecule type" value="Genomic_DNA"/>
</dbReference>
<evidence type="ECO:0000256" key="1">
    <source>
        <dbReference type="SAM" id="SignalP"/>
    </source>
</evidence>
<keyword evidence="3" id="KW-1185">Reference proteome</keyword>
<reference evidence="2 3" key="1">
    <citation type="submission" date="2024-02" db="EMBL/GenBank/DDBJ databases">
        <title>Rubritalea halochordaticola NBRC 107102.</title>
        <authorList>
            <person name="Ichikawa N."/>
            <person name="Katano-Makiyama Y."/>
            <person name="Hidaka K."/>
        </authorList>
    </citation>
    <scope>NUCLEOTIDE SEQUENCE [LARGE SCALE GENOMIC DNA]</scope>
    <source>
        <strain evidence="2 3">NBRC 107102</strain>
    </source>
</reference>
<protein>
    <submittedName>
        <fullName evidence="2">Uncharacterized protein</fullName>
    </submittedName>
</protein>
<name>A0ABP9UUJ8_9BACT</name>
<dbReference type="Proteomes" id="UP001424741">
    <property type="component" value="Unassembled WGS sequence"/>
</dbReference>
<comment type="caution">
    <text evidence="2">The sequence shown here is derived from an EMBL/GenBank/DDBJ whole genome shotgun (WGS) entry which is preliminary data.</text>
</comment>
<dbReference type="RefSeq" id="WP_346187176.1">
    <property type="nucleotide sequence ID" value="NZ_BAABRL010000001.1"/>
</dbReference>
<organism evidence="2 3">
    <name type="scientific">Rubritalea halochordaticola</name>
    <dbReference type="NCBI Taxonomy" id="714537"/>
    <lineage>
        <taxon>Bacteria</taxon>
        <taxon>Pseudomonadati</taxon>
        <taxon>Verrucomicrobiota</taxon>
        <taxon>Verrucomicrobiia</taxon>
        <taxon>Verrucomicrobiales</taxon>
        <taxon>Rubritaleaceae</taxon>
        <taxon>Rubritalea</taxon>
    </lineage>
</organism>
<feature type="chain" id="PRO_5046848575" evidence="1">
    <location>
        <begin position="27"/>
        <end position="316"/>
    </location>
</feature>
<proteinExistence type="predicted"/>
<gene>
    <name evidence="2" type="ORF">Rhal01_00317</name>
</gene>
<keyword evidence="1" id="KW-0732">Signal</keyword>
<accession>A0ABP9UUJ8</accession>
<sequence>MFFISNKYLASLTSILFLSGSFSLSAQEGSEESSADSEGGYRKIDVRFVALGHRRTAKFERSKEAKKVRIKAPDGTVIEETIPAGVPLEIMGKEFEYLPPLIYIPERRATENNRLATSPLILNACTKAKTLSYRPQLDILLRRNVANSESEMELKKYASVRVGEKQSEVLVAMINRTNQKEGWEKPLTKSFDTSPDKLPGGSLLLFNSTPFSMEFEMPMGNEFKTYTLKPLESKQYKPNTNNKNQTIVKARLVAPNGKKMQVFYSAVKLKPDTRAYLFSYYDPRKGAIPPAGIIQFHDEVKLSEPSQQQTSSTTGN</sequence>
<evidence type="ECO:0000313" key="3">
    <source>
        <dbReference type="Proteomes" id="UP001424741"/>
    </source>
</evidence>
<feature type="signal peptide" evidence="1">
    <location>
        <begin position="1"/>
        <end position="26"/>
    </location>
</feature>